<dbReference type="Proteomes" id="UP000373269">
    <property type="component" value="Chromosome"/>
</dbReference>
<dbReference type="PANTHER" id="PTHR43155:SF2">
    <property type="entry name" value="CYCLIC DI-GMP PHOSPHODIESTERASE PA4108"/>
    <property type="match status" value="1"/>
</dbReference>
<protein>
    <submittedName>
        <fullName evidence="2">HD domain-containing protein</fullName>
    </submittedName>
</protein>
<evidence type="ECO:0000259" key="1">
    <source>
        <dbReference type="PROSITE" id="PS51832"/>
    </source>
</evidence>
<dbReference type="Pfam" id="PF13487">
    <property type="entry name" value="HD_5"/>
    <property type="match status" value="1"/>
</dbReference>
<dbReference type="Gene3D" id="1.10.3210.10">
    <property type="entry name" value="Hypothetical protein af1432"/>
    <property type="match status" value="1"/>
</dbReference>
<accession>A0ABX6DCD9</accession>
<dbReference type="CDD" id="cd00077">
    <property type="entry name" value="HDc"/>
    <property type="match status" value="1"/>
</dbReference>
<dbReference type="InterPro" id="IPR037522">
    <property type="entry name" value="HD_GYP_dom"/>
</dbReference>
<organism evidence="2 3">
    <name type="scientific">Lysinibacillus pakistanensis</name>
    <dbReference type="NCBI Taxonomy" id="759811"/>
    <lineage>
        <taxon>Bacteria</taxon>
        <taxon>Bacillati</taxon>
        <taxon>Bacillota</taxon>
        <taxon>Bacilli</taxon>
        <taxon>Bacillales</taxon>
        <taxon>Bacillaceae</taxon>
        <taxon>Lysinibacillus</taxon>
    </lineage>
</organism>
<evidence type="ECO:0000313" key="3">
    <source>
        <dbReference type="Proteomes" id="UP000373269"/>
    </source>
</evidence>
<dbReference type="PROSITE" id="PS51832">
    <property type="entry name" value="HD_GYP"/>
    <property type="match status" value="1"/>
</dbReference>
<keyword evidence="3" id="KW-1185">Reference proteome</keyword>
<name>A0ABX6DCD9_9BACI</name>
<feature type="domain" description="HD-GYP" evidence="1">
    <location>
        <begin position="106"/>
        <end position="297"/>
    </location>
</feature>
<dbReference type="PANTHER" id="PTHR43155">
    <property type="entry name" value="CYCLIC DI-GMP PHOSPHODIESTERASE PA4108-RELATED"/>
    <property type="match status" value="1"/>
</dbReference>
<gene>
    <name evidence="2" type="ORF">GDS87_14965</name>
</gene>
<dbReference type="EMBL" id="CP045835">
    <property type="protein sequence ID" value="QGG52156.1"/>
    <property type="molecule type" value="Genomic_DNA"/>
</dbReference>
<reference evidence="2 3" key="1">
    <citation type="submission" date="2019-11" db="EMBL/GenBank/DDBJ databases">
        <title>Whole Genome Sequencing and Comparative Genomic Analyses of Lysinibacillus pakistanensis LZH-9, a Halotolerant Strain with Excellent COD Removal Capability.</title>
        <authorList>
            <person name="Zhou H."/>
        </authorList>
    </citation>
    <scope>NUCLEOTIDE SEQUENCE [LARGE SCALE GENOMIC DNA]</scope>
    <source>
        <strain evidence="2 3">LZH-9</strain>
    </source>
</reference>
<sequence length="548" mass="63681">MVLGQDLYVENRLLMKKGSVITARIITLLKNRHVHDVFIQTRIVETDLNAEQDGLLGVKLHEKTVVNSETENSLFLQALGELSTEIRYGHVLKSMDDILFIRNLFQRYMENSHYRKLLNTLKDYDTYTYMHAIDVFTLCTLFAKKEGIQNLEHCALGFLFHDIGKLKIPLAILKKEGRLSPSEFEVMQKHTQFGYDLLCDLGLVSIAYLAKSHHERIDGSGYPDGLEESDIPREVFILQLIDIYSALTLNRPYKREVGAAEAMAIIYKEKHLLDEKLLARFVDFIGIYPRNSIVLLSDGSHALVDNVNNMYPLLPIVRRLDTNKVFRLPFDFQLKVVKLISYYVETPEKLFQKFSEYLINGEINLMEKYYRQLMDQYTFAECFTKIYIPIYQIFEVIEQQLVMEDVRLKVVRLTLKELLNNMLLQLRSETRKNDAILFIVDQDLRTNIFIQLLEGLFYAKEINPFLLDISTSKEELLNIADYCEASAICVFCNECLDLHGTTRKLEQYHIPPEKLESFVFSFAGASHKEVNLKDKLQKYKAVTKLITT</sequence>
<dbReference type="SUPFAM" id="SSF109604">
    <property type="entry name" value="HD-domain/PDEase-like"/>
    <property type="match status" value="1"/>
</dbReference>
<dbReference type="InterPro" id="IPR003607">
    <property type="entry name" value="HD/PDEase_dom"/>
</dbReference>
<dbReference type="SMART" id="SM00471">
    <property type="entry name" value="HDc"/>
    <property type="match status" value="1"/>
</dbReference>
<evidence type="ECO:0000313" key="2">
    <source>
        <dbReference type="EMBL" id="QGG52156.1"/>
    </source>
</evidence>
<proteinExistence type="predicted"/>